<dbReference type="RefSeq" id="WP_332900987.1">
    <property type="nucleotide sequence ID" value="NZ_JBAGLP010000105.1"/>
</dbReference>
<sequence length="411" mass="44909">MRASEIRALFSVANRPEVVSLAGGMPFIEGLPLDVIGEAMDRLVRTKGTRALQYGSGQGEESLRERITEVVALEGVEAHPDDITVTTGSQQGLDLVTRIFIDPGDVVVAEAPSYVGALGVFRSYQADVVHVELDADGLVPAALESTLTELEAAGRRVKMLYTIPNFHNPAGVTMSVERRPQILEICRRHGVLVVEDNPYGLLGFEADPYPALRSYDDDGVIYLGSFSKTFAPGYRVGFVIAPHAVREKLVLASESAILSPSNASQLAVETYLDTCDWRAQIKDYREMYRERRDALVGALAEHIPSASWNVPVGGFFVWVKLPEGLDAKSMLPRAVTERVAYVPGTAFYFDGQGADHMRLSFCFPTPDRIREGVRRLATVVNAEAELVQLFGTTAQPDDDPTDVENPSPNLA</sequence>
<comment type="caution">
    <text evidence="7">The sequence shown here is derived from an EMBL/GenBank/DDBJ whole genome shotgun (WGS) entry which is preliminary data.</text>
</comment>
<comment type="cofactor">
    <cofactor evidence="1">
        <name>pyridoxal 5'-phosphate</name>
        <dbReference type="ChEBI" id="CHEBI:597326"/>
    </cofactor>
</comment>
<dbReference type="Gene3D" id="3.90.1150.10">
    <property type="entry name" value="Aspartate Aminotransferase, domain 1"/>
    <property type="match status" value="1"/>
</dbReference>
<dbReference type="InterPro" id="IPR004839">
    <property type="entry name" value="Aminotransferase_I/II_large"/>
</dbReference>
<proteinExistence type="predicted"/>
<keyword evidence="4" id="KW-0663">Pyridoxal phosphate</keyword>
<name>A0ABU7Z3U3_9MICO</name>
<dbReference type="Gene3D" id="3.40.640.10">
    <property type="entry name" value="Type I PLP-dependent aspartate aminotransferase-like (Major domain)"/>
    <property type="match status" value="1"/>
</dbReference>
<dbReference type="PANTHER" id="PTHR42790">
    <property type="entry name" value="AMINOTRANSFERASE"/>
    <property type="match status" value="1"/>
</dbReference>
<gene>
    <name evidence="7" type="ORF">V5O49_02965</name>
</gene>
<feature type="region of interest" description="Disordered" evidence="5">
    <location>
        <begin position="391"/>
        <end position="411"/>
    </location>
</feature>
<keyword evidence="2 7" id="KW-0032">Aminotransferase</keyword>
<protein>
    <submittedName>
        <fullName evidence="7">PLP-dependent aminotransferase family protein</fullName>
    </submittedName>
</protein>
<dbReference type="Pfam" id="PF00155">
    <property type="entry name" value="Aminotran_1_2"/>
    <property type="match status" value="1"/>
</dbReference>
<accession>A0ABU7Z3U3</accession>
<dbReference type="InterPro" id="IPR015424">
    <property type="entry name" value="PyrdxlP-dep_Trfase"/>
</dbReference>
<reference evidence="7" key="2">
    <citation type="submission" date="2024-02" db="EMBL/GenBank/DDBJ databases">
        <authorList>
            <person name="Prathaban M."/>
            <person name="Mythili R."/>
            <person name="Sharmila Devi N."/>
            <person name="Sobanaa M."/>
            <person name="Prathiviraj R."/>
            <person name="Selvin J."/>
        </authorList>
    </citation>
    <scope>NUCLEOTIDE SEQUENCE</scope>
    <source>
        <strain evidence="7">MP1014</strain>
    </source>
</reference>
<dbReference type="Proteomes" id="UP001310387">
    <property type="component" value="Unassembled WGS sequence"/>
</dbReference>
<evidence type="ECO:0000256" key="4">
    <source>
        <dbReference type="ARBA" id="ARBA00022898"/>
    </source>
</evidence>
<dbReference type="PANTHER" id="PTHR42790:SF19">
    <property type="entry name" value="KYNURENINE_ALPHA-AMINOADIPATE AMINOTRANSFERASE, MITOCHONDRIAL"/>
    <property type="match status" value="1"/>
</dbReference>
<dbReference type="EMBL" id="JBAGLP010000105">
    <property type="protein sequence ID" value="MEG3614077.1"/>
    <property type="molecule type" value="Genomic_DNA"/>
</dbReference>
<dbReference type="InterPro" id="IPR015421">
    <property type="entry name" value="PyrdxlP-dep_Trfase_major"/>
</dbReference>
<dbReference type="GO" id="GO:0008483">
    <property type="term" value="F:transaminase activity"/>
    <property type="evidence" value="ECO:0007669"/>
    <property type="project" value="UniProtKB-KW"/>
</dbReference>
<evidence type="ECO:0000256" key="1">
    <source>
        <dbReference type="ARBA" id="ARBA00001933"/>
    </source>
</evidence>
<evidence type="ECO:0000256" key="3">
    <source>
        <dbReference type="ARBA" id="ARBA00022679"/>
    </source>
</evidence>
<organism evidence="7 8">
    <name type="scientific">Isoptericola haloaureus</name>
    <dbReference type="NCBI Taxonomy" id="1542902"/>
    <lineage>
        <taxon>Bacteria</taxon>
        <taxon>Bacillati</taxon>
        <taxon>Actinomycetota</taxon>
        <taxon>Actinomycetes</taxon>
        <taxon>Micrococcales</taxon>
        <taxon>Promicromonosporaceae</taxon>
        <taxon>Isoptericola</taxon>
    </lineage>
</organism>
<evidence type="ECO:0000256" key="2">
    <source>
        <dbReference type="ARBA" id="ARBA00022576"/>
    </source>
</evidence>
<dbReference type="SUPFAM" id="SSF53383">
    <property type="entry name" value="PLP-dependent transferases"/>
    <property type="match status" value="1"/>
</dbReference>
<evidence type="ECO:0000256" key="5">
    <source>
        <dbReference type="SAM" id="MobiDB-lite"/>
    </source>
</evidence>
<keyword evidence="8" id="KW-1185">Reference proteome</keyword>
<dbReference type="CDD" id="cd00609">
    <property type="entry name" value="AAT_like"/>
    <property type="match status" value="1"/>
</dbReference>
<evidence type="ECO:0000259" key="6">
    <source>
        <dbReference type="Pfam" id="PF00155"/>
    </source>
</evidence>
<feature type="domain" description="Aminotransferase class I/classII large" evidence="6">
    <location>
        <begin position="32"/>
        <end position="376"/>
    </location>
</feature>
<dbReference type="InterPro" id="IPR015422">
    <property type="entry name" value="PyrdxlP-dep_Trfase_small"/>
</dbReference>
<dbReference type="InterPro" id="IPR050859">
    <property type="entry name" value="Class-I_PLP-dep_aminotransf"/>
</dbReference>
<evidence type="ECO:0000313" key="8">
    <source>
        <dbReference type="Proteomes" id="UP001310387"/>
    </source>
</evidence>
<evidence type="ECO:0000313" key="7">
    <source>
        <dbReference type="EMBL" id="MEG3614077.1"/>
    </source>
</evidence>
<keyword evidence="3" id="KW-0808">Transferase</keyword>
<reference evidence="7" key="1">
    <citation type="journal article" date="2024" name="Antonie Van Leeuwenhoek">
        <title>Isoptericola haloaureus sp. nov., a dimorphic actinobacterium isolated from mangrove sediments of southeast India, implicating biosaline agricultural significance through nitrogen fixation and salt tolerance genes.</title>
        <authorList>
            <person name="Prathaban M."/>
            <person name="Prathiviraj R."/>
            <person name="Ravichandran M."/>
            <person name="Natarajan S.D."/>
            <person name="Sobanaa M."/>
            <person name="Hari Krishna Kumar S."/>
            <person name="Chandrasekar V."/>
            <person name="Selvin J."/>
        </authorList>
    </citation>
    <scope>NUCLEOTIDE SEQUENCE</scope>
    <source>
        <strain evidence="7">MP1014</strain>
    </source>
</reference>